<evidence type="ECO:0000256" key="1">
    <source>
        <dbReference type="PIRSR" id="PIRSR610347-1"/>
    </source>
</evidence>
<feature type="active site" description="Nucleophile" evidence="1">
    <location>
        <position position="215"/>
    </location>
</feature>
<dbReference type="CDD" id="cd09122">
    <property type="entry name" value="PLDc_Tdp1_1"/>
    <property type="match status" value="1"/>
</dbReference>
<keyword evidence="6" id="KW-1185">Reference proteome</keyword>
<organism evidence="5 6">
    <name type="scientific">Saxophila tyrrhenica</name>
    <dbReference type="NCBI Taxonomy" id="1690608"/>
    <lineage>
        <taxon>Eukaryota</taxon>
        <taxon>Fungi</taxon>
        <taxon>Dikarya</taxon>
        <taxon>Ascomycota</taxon>
        <taxon>Pezizomycotina</taxon>
        <taxon>Dothideomycetes</taxon>
        <taxon>Dothideomycetidae</taxon>
        <taxon>Mycosphaerellales</taxon>
        <taxon>Extremaceae</taxon>
        <taxon>Saxophila</taxon>
    </lineage>
</organism>
<gene>
    <name evidence="5" type="ORF">LTR77_007456</name>
</gene>
<dbReference type="AlphaFoldDB" id="A0AAV9P597"/>
<reference evidence="5 6" key="1">
    <citation type="submission" date="2023-08" db="EMBL/GenBank/DDBJ databases">
        <title>Black Yeasts Isolated from many extreme environments.</title>
        <authorList>
            <person name="Coleine C."/>
            <person name="Stajich J.E."/>
            <person name="Selbmann L."/>
        </authorList>
    </citation>
    <scope>NUCLEOTIDE SEQUENCE [LARGE SCALE GENOMIC DNA]</scope>
    <source>
        <strain evidence="5 6">CCFEE 5935</strain>
    </source>
</reference>
<feature type="region of interest" description="Disordered" evidence="4">
    <location>
        <begin position="18"/>
        <end position="37"/>
    </location>
</feature>
<feature type="region of interest" description="Disordered" evidence="4">
    <location>
        <begin position="69"/>
        <end position="111"/>
    </location>
</feature>
<dbReference type="Proteomes" id="UP001337655">
    <property type="component" value="Unassembled WGS sequence"/>
</dbReference>
<evidence type="ECO:0000313" key="5">
    <source>
        <dbReference type="EMBL" id="KAK5167757.1"/>
    </source>
</evidence>
<feature type="compositionally biased region" description="Polar residues" evidence="4">
    <location>
        <begin position="77"/>
        <end position="101"/>
    </location>
</feature>
<comment type="caution">
    <text evidence="5">The sequence shown here is derived from an EMBL/GenBank/DDBJ whole genome shotgun (WGS) entry which is preliminary data.</text>
</comment>
<evidence type="ECO:0000256" key="4">
    <source>
        <dbReference type="SAM" id="MobiDB-lite"/>
    </source>
</evidence>
<protein>
    <recommendedName>
        <fullName evidence="7">Phospholipase D/nuclease</fullName>
    </recommendedName>
</protein>
<evidence type="ECO:0000313" key="6">
    <source>
        <dbReference type="Proteomes" id="UP001337655"/>
    </source>
</evidence>
<feature type="active site" description="Proton donor/acceptor" evidence="1">
    <location>
        <position position="460"/>
    </location>
</feature>
<name>A0AAV9P597_9PEZI</name>
<dbReference type="GO" id="GO:0017005">
    <property type="term" value="F:3'-tyrosyl-DNA phosphodiesterase activity"/>
    <property type="evidence" value="ECO:0007669"/>
    <property type="project" value="TreeGrafter"/>
</dbReference>
<feature type="region of interest" description="Disordered" evidence="4">
    <location>
        <begin position="538"/>
        <end position="562"/>
    </location>
</feature>
<dbReference type="GO" id="GO:0003697">
    <property type="term" value="F:single-stranded DNA binding"/>
    <property type="evidence" value="ECO:0007669"/>
    <property type="project" value="TreeGrafter"/>
</dbReference>
<dbReference type="PANTHER" id="PTHR12415">
    <property type="entry name" value="TYROSYL-DNA PHOSPHODIESTERASE 1"/>
    <property type="match status" value="1"/>
</dbReference>
<feature type="compositionally biased region" description="Acidic residues" evidence="4">
    <location>
        <begin position="547"/>
        <end position="557"/>
    </location>
</feature>
<dbReference type="GO" id="GO:0003690">
    <property type="term" value="F:double-stranded DNA binding"/>
    <property type="evidence" value="ECO:0007669"/>
    <property type="project" value="TreeGrafter"/>
</dbReference>
<dbReference type="PANTHER" id="PTHR12415:SF4">
    <property type="entry name" value="TYROSYL-DNA PHOSPHODIESTERASE DOMAIN-CONTAINING PROTEIN"/>
    <property type="match status" value="1"/>
</dbReference>
<feature type="binding site" evidence="2">
    <location>
        <position position="462"/>
    </location>
    <ligand>
        <name>substrate</name>
    </ligand>
</feature>
<evidence type="ECO:0008006" key="7">
    <source>
        <dbReference type="Google" id="ProtNLM"/>
    </source>
</evidence>
<feature type="binding site" evidence="2">
    <location>
        <position position="217"/>
    </location>
    <ligand>
        <name>substrate</name>
    </ligand>
</feature>
<dbReference type="EMBL" id="JAVRRT010000011">
    <property type="protein sequence ID" value="KAK5167757.1"/>
    <property type="molecule type" value="Genomic_DNA"/>
</dbReference>
<evidence type="ECO:0000256" key="3">
    <source>
        <dbReference type="PIRSR" id="PIRSR610347-3"/>
    </source>
</evidence>
<dbReference type="Pfam" id="PF06087">
    <property type="entry name" value="Tyr-DNA_phospho"/>
    <property type="match status" value="1"/>
</dbReference>
<accession>A0AAV9P597</accession>
<dbReference type="Gene3D" id="3.30.870.10">
    <property type="entry name" value="Endonuclease Chain A"/>
    <property type="match status" value="2"/>
</dbReference>
<sequence length="601" mass="66789">MAGLAGLDRKTMEEERLARLGRKRERSISPPGHRDARKAVKLETVDVDESVVSLPSGAMLKSFSTIVSDDQKGRKSATANAANQKMTNGHSNAETESSGNTAGAAHNNHSRLQYPNGAVKRTWAFGFERTGDDVKLEEVLEARTLHTAVLSAYQWNTDWVLSKLKVPPNGKTKLIFVMQAKEDDLRRQMIEQTENVRSYLRLCFPSMEGQINCMHSKLMLLFHPNKLRIAIPTANLLDFDWGETGVMENSVFMIDLPRHAERSAAKDRELNPFCSELLYFLEKQDIDKDVRDGVLNFDFSAADGIAFVYTAGGSNLGDEAGRTGFPGLSQAVRQLDLQTDEGLQIDFAASSIGSLSDDQLRNMHSAAQGVDMIKAASGAASKAQANFFKPKAGGPAASSAVKPKIRDMMRIYFPTHETVKASKAGAAGTICINRRWWEEMRFPRSCFRDYQSTRTGLLSHNKILYARGKQSDSKGPGKDVAWAYVGSANMSESAWGKLVYDKKAKSWKLNCRNWECGVLLPVSDEKIAQHTKQDRKTVVKQEKVAGDDSETESEDEAVTTHKTTTSKIVDIDVFDNLVKPPFLIPGKEYAGREPWYFQEQD</sequence>
<dbReference type="GeneID" id="89928792"/>
<feature type="site" description="Interaction with DNA" evidence="3">
    <location>
        <position position="491"/>
    </location>
</feature>
<dbReference type="SUPFAM" id="SSF56024">
    <property type="entry name" value="Phospholipase D/nuclease"/>
    <property type="match status" value="2"/>
</dbReference>
<dbReference type="InterPro" id="IPR010347">
    <property type="entry name" value="Tdp1"/>
</dbReference>
<proteinExistence type="predicted"/>
<dbReference type="RefSeq" id="XP_064657463.1">
    <property type="nucleotide sequence ID" value="XM_064804693.1"/>
</dbReference>
<evidence type="ECO:0000256" key="2">
    <source>
        <dbReference type="PIRSR" id="PIRSR610347-2"/>
    </source>
</evidence>
<dbReference type="GO" id="GO:0006281">
    <property type="term" value="P:DNA repair"/>
    <property type="evidence" value="ECO:0007669"/>
    <property type="project" value="InterPro"/>
</dbReference>
<dbReference type="GO" id="GO:0005634">
    <property type="term" value="C:nucleus"/>
    <property type="evidence" value="ECO:0007669"/>
    <property type="project" value="InterPro"/>
</dbReference>